<evidence type="ECO:0000256" key="3">
    <source>
        <dbReference type="SAM" id="Phobius"/>
    </source>
</evidence>
<reference evidence="6" key="1">
    <citation type="submission" date="2016-10" db="EMBL/GenBank/DDBJ databases">
        <authorList>
            <person name="Varghese N."/>
            <person name="Submissions S."/>
        </authorList>
    </citation>
    <scope>NUCLEOTIDE SEQUENCE [LARGE SCALE GENOMIC DNA]</scope>
    <source>
        <strain evidence="6">DSM 25030</strain>
    </source>
</reference>
<dbReference type="STRING" id="1073328.SAMN05216294_2676"/>
<dbReference type="PANTHER" id="PTHR34220:SF7">
    <property type="entry name" value="SENSOR HISTIDINE KINASE YPDA"/>
    <property type="match status" value="1"/>
</dbReference>
<name>A0A1H2SX32_9FLAO</name>
<dbReference type="GO" id="GO:0000155">
    <property type="term" value="F:phosphorelay sensor kinase activity"/>
    <property type="evidence" value="ECO:0007669"/>
    <property type="project" value="InterPro"/>
</dbReference>
<dbReference type="EMBL" id="FNMY01000001">
    <property type="protein sequence ID" value="SDW36140.1"/>
    <property type="molecule type" value="Genomic_DNA"/>
</dbReference>
<dbReference type="GO" id="GO:0016020">
    <property type="term" value="C:membrane"/>
    <property type="evidence" value="ECO:0007669"/>
    <property type="project" value="InterPro"/>
</dbReference>
<feature type="repeat" description="TPR" evidence="1">
    <location>
        <begin position="163"/>
        <end position="196"/>
    </location>
</feature>
<dbReference type="OrthoDB" id="6190788at2"/>
<evidence type="ECO:0000256" key="2">
    <source>
        <dbReference type="SAM" id="Coils"/>
    </source>
</evidence>
<dbReference type="Pfam" id="PF13424">
    <property type="entry name" value="TPR_12"/>
    <property type="match status" value="1"/>
</dbReference>
<keyword evidence="3" id="KW-0812">Transmembrane</keyword>
<dbReference type="SUPFAM" id="SSF55874">
    <property type="entry name" value="ATPase domain of HSP90 chaperone/DNA topoisomerase II/histidine kinase"/>
    <property type="match status" value="1"/>
</dbReference>
<dbReference type="Pfam" id="PF06580">
    <property type="entry name" value="His_kinase"/>
    <property type="match status" value="1"/>
</dbReference>
<evidence type="ECO:0000259" key="4">
    <source>
        <dbReference type="Pfam" id="PF06580"/>
    </source>
</evidence>
<keyword evidence="3" id="KW-1133">Transmembrane helix</keyword>
<dbReference type="AlphaFoldDB" id="A0A1H2SX32"/>
<dbReference type="InterPro" id="IPR011990">
    <property type="entry name" value="TPR-like_helical_dom_sf"/>
</dbReference>
<keyword evidence="2" id="KW-0175">Coiled coil</keyword>
<dbReference type="PANTHER" id="PTHR34220">
    <property type="entry name" value="SENSOR HISTIDINE KINASE YPDA"/>
    <property type="match status" value="1"/>
</dbReference>
<protein>
    <submittedName>
        <fullName evidence="5">Tetratricopeptide repeat-containing protein</fullName>
    </submittedName>
</protein>
<sequence>MKPSQTLIPTLWVVLLIGQFCLSQTKELDSLQNLMKTADDTTQVKLLRSQSIAIRSLDVEKSIDLIQQSIEKSREIEYAQGEIKGIYTLALTHGMTSNYVESLEYLKQCLELTKQHNDFDTLINLFNTFGIIYKRIGDYPTSQEYYLEGLKIADSVQYYEDVHFIYGNLGLLYDKMDEDEKAIENYQKAIDSYQRSVENYGRAYSETFKSSMYADMAEIDLKHKDYDAALEKLLPAATIFQNNNSTLQLSQVYSNIGLCYLNLKQWSLSEDYLLKSLQTAIKHSLKQEIALAYENLANLMFQQNKMENALEYSNKNLEALKVMGEYENKQKAHDLAAQIHEQIGNYGKANEHLKQSMVYQDSLLNETKVKEIQNLQILHDVYIKDRELKENELQMALLGSEISLNNKRMTYLIIISLLLLFSASLLYFRFRSKKKSNAVLLEKNTLISEQNQTIESMNKELEKRMLRAQMNPHFIFNSLNSIQSLIHANDRENALNYLCKFSKLLRQVLESSINISLLLSEEIKLLKIYVELEALRFDNSFQYVFHIDENLDVDAHEVPMLLVQPYIENAIIHGLMPKEGSKQLNLYFNDSPEFIECIIEDNGVGISSNQNKKQSDRISRGMSITEKRIDALKKFTNLDLVQIENLNKGTATGTRVTILIPKED</sequence>
<dbReference type="SUPFAM" id="SSF48452">
    <property type="entry name" value="TPR-like"/>
    <property type="match status" value="2"/>
</dbReference>
<evidence type="ECO:0000313" key="5">
    <source>
        <dbReference type="EMBL" id="SDW36140.1"/>
    </source>
</evidence>
<dbReference type="InterPro" id="IPR036890">
    <property type="entry name" value="HATPase_C_sf"/>
</dbReference>
<dbReference type="RefSeq" id="WP_090297178.1">
    <property type="nucleotide sequence ID" value="NZ_FNKI01000002.1"/>
</dbReference>
<dbReference type="PROSITE" id="PS50005">
    <property type="entry name" value="TPR"/>
    <property type="match status" value="1"/>
</dbReference>
<accession>A0A1H2SX32</accession>
<evidence type="ECO:0000313" key="6">
    <source>
        <dbReference type="Proteomes" id="UP000199592"/>
    </source>
</evidence>
<dbReference type="InterPro" id="IPR050640">
    <property type="entry name" value="Bact_2-comp_sensor_kinase"/>
</dbReference>
<feature type="transmembrane region" description="Helical" evidence="3">
    <location>
        <begin position="409"/>
        <end position="428"/>
    </location>
</feature>
<feature type="coiled-coil region" evidence="2">
    <location>
        <begin position="176"/>
        <end position="203"/>
    </location>
</feature>
<keyword evidence="3" id="KW-0472">Membrane</keyword>
<keyword evidence="1" id="KW-0802">TPR repeat</keyword>
<dbReference type="Proteomes" id="UP000199592">
    <property type="component" value="Unassembled WGS sequence"/>
</dbReference>
<dbReference type="InterPro" id="IPR010559">
    <property type="entry name" value="Sig_transdc_His_kin_internal"/>
</dbReference>
<dbReference type="Gene3D" id="1.25.40.10">
    <property type="entry name" value="Tetratricopeptide repeat domain"/>
    <property type="match status" value="2"/>
</dbReference>
<organism evidence="5 6">
    <name type="scientific">Flagellimonas zhangzhouensis</name>
    <dbReference type="NCBI Taxonomy" id="1073328"/>
    <lineage>
        <taxon>Bacteria</taxon>
        <taxon>Pseudomonadati</taxon>
        <taxon>Bacteroidota</taxon>
        <taxon>Flavobacteriia</taxon>
        <taxon>Flavobacteriales</taxon>
        <taxon>Flavobacteriaceae</taxon>
        <taxon>Flagellimonas</taxon>
    </lineage>
</organism>
<dbReference type="Gene3D" id="3.30.565.10">
    <property type="entry name" value="Histidine kinase-like ATPase, C-terminal domain"/>
    <property type="match status" value="1"/>
</dbReference>
<feature type="domain" description="Signal transduction histidine kinase internal region" evidence="4">
    <location>
        <begin position="462"/>
        <end position="540"/>
    </location>
</feature>
<gene>
    <name evidence="5" type="ORF">SAMN04487892_1316</name>
</gene>
<proteinExistence type="predicted"/>
<dbReference type="InterPro" id="IPR019734">
    <property type="entry name" value="TPR_rpt"/>
</dbReference>
<keyword evidence="6" id="KW-1185">Reference proteome</keyword>
<dbReference type="SMART" id="SM00028">
    <property type="entry name" value="TPR"/>
    <property type="match status" value="6"/>
</dbReference>
<evidence type="ECO:0000256" key="1">
    <source>
        <dbReference type="PROSITE-ProRule" id="PRU00339"/>
    </source>
</evidence>